<dbReference type="GeneID" id="9097412"/>
<accession>C1GZC0</accession>
<dbReference type="OrthoDB" id="5304882at2759"/>
<name>C1GZC0_PARBA</name>
<organism evidence="2 3">
    <name type="scientific">Paracoccidioides lutzii (strain ATCC MYA-826 / Pb01)</name>
    <name type="common">Paracoccidioides brasiliensis</name>
    <dbReference type="NCBI Taxonomy" id="502779"/>
    <lineage>
        <taxon>Eukaryota</taxon>
        <taxon>Fungi</taxon>
        <taxon>Dikarya</taxon>
        <taxon>Ascomycota</taxon>
        <taxon>Pezizomycotina</taxon>
        <taxon>Eurotiomycetes</taxon>
        <taxon>Eurotiomycetidae</taxon>
        <taxon>Onygenales</taxon>
        <taxon>Ajellomycetaceae</taxon>
        <taxon>Paracoccidioides</taxon>
    </lineage>
</organism>
<proteinExistence type="predicted"/>
<feature type="domain" description="F-box" evidence="1">
    <location>
        <begin position="1"/>
        <end position="45"/>
    </location>
</feature>
<dbReference type="InterPro" id="IPR001810">
    <property type="entry name" value="F-box_dom"/>
</dbReference>
<dbReference type="KEGG" id="pbl:PAAG_03864"/>
<protein>
    <recommendedName>
        <fullName evidence="1">F-box domain-containing protein</fullName>
    </recommendedName>
</protein>
<dbReference type="RefSeq" id="XP_002794271.1">
    <property type="nucleotide sequence ID" value="XM_002794225.1"/>
</dbReference>
<keyword evidence="3" id="KW-1185">Reference proteome</keyword>
<evidence type="ECO:0000259" key="1">
    <source>
        <dbReference type="PROSITE" id="PS50181"/>
    </source>
</evidence>
<dbReference type="EMBL" id="KN294000">
    <property type="protein sequence ID" value="EEH41943.1"/>
    <property type="molecule type" value="Genomic_DNA"/>
</dbReference>
<sequence length="289" mass="31455">MSLSSLPIELIYELAFELVTPDLNSLIQTSRHFCSILNPVLWDPRSLVDATTSDCLHARILERLGADTSSIFYQASKTGNVHTARKLLDEYDEDPDSKTIDSISVIAPALMAGHEDFVRLMVERGGLRNPNDKRMAIAIAIRTANAGIAKIILEGEGKLCDRKLQPCFLQAIRGNESEIMGLILEHASDSDGFILNPIAVDIAVSNESTSALGFLLDKGANISNVVLQSVVDNGPKVVLRWLISRDATAGVRKGFAADDALSLALEDALPEPLQWLHSDYSSESDDPDD</sequence>
<dbReference type="Proteomes" id="UP000002059">
    <property type="component" value="Partially assembled WGS sequence"/>
</dbReference>
<dbReference type="OMA" id="LMAGHED"/>
<reference evidence="2 3" key="1">
    <citation type="journal article" date="2011" name="PLoS Genet.">
        <title>Comparative genomic analysis of human fungal pathogens causing paracoccidioidomycosis.</title>
        <authorList>
            <person name="Desjardins C.A."/>
            <person name="Champion M.D."/>
            <person name="Holder J.W."/>
            <person name="Muszewska A."/>
            <person name="Goldberg J."/>
            <person name="Bailao A.M."/>
            <person name="Brigido M.M."/>
            <person name="Ferreira M.E."/>
            <person name="Garcia A.M."/>
            <person name="Grynberg M."/>
            <person name="Gujja S."/>
            <person name="Heiman D.I."/>
            <person name="Henn M.R."/>
            <person name="Kodira C.D."/>
            <person name="Leon-Narvaez H."/>
            <person name="Longo L.V."/>
            <person name="Ma L.J."/>
            <person name="Malavazi I."/>
            <person name="Matsuo A.L."/>
            <person name="Morais F.V."/>
            <person name="Pereira M."/>
            <person name="Rodriguez-Brito S."/>
            <person name="Sakthikumar S."/>
            <person name="Salem-Izacc S.M."/>
            <person name="Sykes S.M."/>
            <person name="Teixeira M.M."/>
            <person name="Vallejo M.C."/>
            <person name="Walter M.E."/>
            <person name="Yandava C."/>
            <person name="Young S."/>
            <person name="Zeng Q."/>
            <person name="Zucker J."/>
            <person name="Felipe M.S."/>
            <person name="Goldman G.H."/>
            <person name="Haas B.J."/>
            <person name="McEwen J.G."/>
            <person name="Nino-Vega G."/>
            <person name="Puccia R."/>
            <person name="San-Blas G."/>
            <person name="Soares C.M."/>
            <person name="Birren B.W."/>
            <person name="Cuomo C.A."/>
        </authorList>
    </citation>
    <scope>NUCLEOTIDE SEQUENCE [LARGE SCALE GENOMIC DNA]</scope>
    <source>
        <strain evidence="3">ATCC MYA-826 / Pb01</strain>
    </source>
</reference>
<dbReference type="eggNOG" id="ENOG502RQJT">
    <property type="taxonomic scope" value="Eukaryota"/>
</dbReference>
<evidence type="ECO:0000313" key="2">
    <source>
        <dbReference type="EMBL" id="EEH41943.1"/>
    </source>
</evidence>
<dbReference type="VEuPathDB" id="FungiDB:PAAG_03864"/>
<dbReference type="HOGENOM" id="CLU_083949_0_0_1"/>
<evidence type="ECO:0000313" key="3">
    <source>
        <dbReference type="Proteomes" id="UP000002059"/>
    </source>
</evidence>
<gene>
    <name evidence="2" type="ORF">PAAG_03864</name>
</gene>
<dbReference type="InterPro" id="IPR036770">
    <property type="entry name" value="Ankyrin_rpt-contain_sf"/>
</dbReference>
<dbReference type="Gene3D" id="1.25.40.20">
    <property type="entry name" value="Ankyrin repeat-containing domain"/>
    <property type="match status" value="1"/>
</dbReference>
<dbReference type="SUPFAM" id="SSF48403">
    <property type="entry name" value="Ankyrin repeat"/>
    <property type="match status" value="1"/>
</dbReference>
<dbReference type="PROSITE" id="PS50181">
    <property type="entry name" value="FBOX"/>
    <property type="match status" value="1"/>
</dbReference>
<dbReference type="AlphaFoldDB" id="C1GZC0"/>